<dbReference type="InterPro" id="IPR036291">
    <property type="entry name" value="NAD(P)-bd_dom_sf"/>
</dbReference>
<dbReference type="RefSeq" id="WP_139624687.1">
    <property type="nucleotide sequence ID" value="NZ_VDMP01000027.1"/>
</dbReference>
<dbReference type="AlphaFoldDB" id="A0A5C4VL21"/>
<protein>
    <submittedName>
        <fullName evidence="4">SDR family oxidoreductase</fullName>
    </submittedName>
</protein>
<dbReference type="GO" id="GO:0016491">
    <property type="term" value="F:oxidoreductase activity"/>
    <property type="evidence" value="ECO:0007669"/>
    <property type="project" value="UniProtKB-KW"/>
</dbReference>
<feature type="domain" description="Ketoreductase" evidence="3">
    <location>
        <begin position="8"/>
        <end position="188"/>
    </location>
</feature>
<evidence type="ECO:0000259" key="3">
    <source>
        <dbReference type="SMART" id="SM00822"/>
    </source>
</evidence>
<dbReference type="InterPro" id="IPR057326">
    <property type="entry name" value="KR_dom"/>
</dbReference>
<dbReference type="OrthoDB" id="9789398at2"/>
<name>A0A5C4VL21_9ACTN</name>
<dbReference type="InterPro" id="IPR002347">
    <property type="entry name" value="SDR_fam"/>
</dbReference>
<dbReference type="Proteomes" id="UP000313231">
    <property type="component" value="Unassembled WGS sequence"/>
</dbReference>
<dbReference type="PANTHER" id="PTHR43943">
    <property type="entry name" value="DEHYDROGENASE/REDUCTASE (SDR FAMILY) MEMBER 4"/>
    <property type="match status" value="1"/>
</dbReference>
<dbReference type="EMBL" id="VDMP01000027">
    <property type="protein sequence ID" value="TNM36502.1"/>
    <property type="molecule type" value="Genomic_DNA"/>
</dbReference>
<keyword evidence="5" id="KW-1185">Reference proteome</keyword>
<dbReference type="SMART" id="SM00822">
    <property type="entry name" value="PKS_KR"/>
    <property type="match status" value="1"/>
</dbReference>
<keyword evidence="2" id="KW-0560">Oxidoreductase</keyword>
<sequence length="252" mass="26116">MSRRFEGKTAIVTGASRGIGLGIAERLVADGARVVITARKPEALEEAVARLGGPDVAIAVAGKADDLAHQDDAVAQAMDRFGSVDLLVNNTGINPAYGPVMDLDLGLARKVVEVNCIAALSWTQKVYRAWMKDNGGAVVNVSSVSAIRPAPGIGFYGASKAMLTSLTELMAVEMAPSIRVNAVAPAVVKTKFASALYEGREEQVVAGYPLGRLGVPADVADTVSFLLSPEASWITGQMVVMDGGATLSGSSE</sequence>
<dbReference type="Pfam" id="PF13561">
    <property type="entry name" value="adh_short_C2"/>
    <property type="match status" value="1"/>
</dbReference>
<dbReference type="PANTHER" id="PTHR43943:SF2">
    <property type="entry name" value="DEHYDROGENASE_REDUCTASE 4"/>
    <property type="match status" value="1"/>
</dbReference>
<gene>
    <name evidence="4" type="ORF">FHP29_20425</name>
</gene>
<accession>A0A5C4VL21</accession>
<organism evidence="4 5">
    <name type="scientific">Nocardioides albidus</name>
    <dbReference type="NCBI Taxonomy" id="1517589"/>
    <lineage>
        <taxon>Bacteria</taxon>
        <taxon>Bacillati</taxon>
        <taxon>Actinomycetota</taxon>
        <taxon>Actinomycetes</taxon>
        <taxon>Propionibacteriales</taxon>
        <taxon>Nocardioidaceae</taxon>
        <taxon>Nocardioides</taxon>
    </lineage>
</organism>
<reference evidence="4 5" key="1">
    <citation type="journal article" date="2016" name="Int. J. Syst. Evol. Microbiol.">
        <title>Nocardioides albidus sp. nov., an actinobacterium isolated from garden soil.</title>
        <authorList>
            <person name="Singh H."/>
            <person name="Du J."/>
            <person name="Trinh H."/>
            <person name="Won K."/>
            <person name="Yang J.E."/>
            <person name="Yin C."/>
            <person name="Kook M."/>
            <person name="Yi T.H."/>
        </authorList>
    </citation>
    <scope>NUCLEOTIDE SEQUENCE [LARGE SCALE GENOMIC DNA]</scope>
    <source>
        <strain evidence="4 5">CCTCC AB 2015297</strain>
    </source>
</reference>
<comment type="similarity">
    <text evidence="1">Belongs to the short-chain dehydrogenases/reductases (SDR) family.</text>
</comment>
<dbReference type="FunFam" id="3.40.50.720:FF:000084">
    <property type="entry name" value="Short-chain dehydrogenase reductase"/>
    <property type="match status" value="1"/>
</dbReference>
<comment type="caution">
    <text evidence="4">The sequence shown here is derived from an EMBL/GenBank/DDBJ whole genome shotgun (WGS) entry which is preliminary data.</text>
</comment>
<dbReference type="SUPFAM" id="SSF51735">
    <property type="entry name" value="NAD(P)-binding Rossmann-fold domains"/>
    <property type="match status" value="1"/>
</dbReference>
<evidence type="ECO:0000313" key="4">
    <source>
        <dbReference type="EMBL" id="TNM36502.1"/>
    </source>
</evidence>
<dbReference type="CDD" id="cd05233">
    <property type="entry name" value="SDR_c"/>
    <property type="match status" value="1"/>
</dbReference>
<dbReference type="PRINTS" id="PR00081">
    <property type="entry name" value="GDHRDH"/>
</dbReference>
<proteinExistence type="inferred from homology"/>
<dbReference type="Gene3D" id="3.40.50.720">
    <property type="entry name" value="NAD(P)-binding Rossmann-like Domain"/>
    <property type="match status" value="1"/>
</dbReference>
<dbReference type="PRINTS" id="PR00080">
    <property type="entry name" value="SDRFAMILY"/>
</dbReference>
<evidence type="ECO:0000256" key="1">
    <source>
        <dbReference type="ARBA" id="ARBA00006484"/>
    </source>
</evidence>
<evidence type="ECO:0000256" key="2">
    <source>
        <dbReference type="ARBA" id="ARBA00023002"/>
    </source>
</evidence>
<dbReference type="NCBIfam" id="NF005559">
    <property type="entry name" value="PRK07231.1"/>
    <property type="match status" value="1"/>
</dbReference>
<evidence type="ECO:0000313" key="5">
    <source>
        <dbReference type="Proteomes" id="UP000313231"/>
    </source>
</evidence>